<evidence type="ECO:0000313" key="1">
    <source>
        <dbReference type="EMBL" id="RHY86536.1"/>
    </source>
</evidence>
<dbReference type="InterPro" id="IPR036291">
    <property type="entry name" value="NAD(P)-bd_dom_sf"/>
</dbReference>
<name>A0A3R6WYN0_APHAT</name>
<dbReference type="PANTHER" id="PTHR43362:SF1">
    <property type="entry name" value="MANNITOL DEHYDROGENASE 2-RELATED"/>
    <property type="match status" value="1"/>
</dbReference>
<protein>
    <submittedName>
        <fullName evidence="1">Uncharacterized protein</fullName>
    </submittedName>
</protein>
<evidence type="ECO:0000313" key="2">
    <source>
        <dbReference type="Proteomes" id="UP000285712"/>
    </source>
</evidence>
<dbReference type="InterPro" id="IPR032466">
    <property type="entry name" value="Metal_Hydrolase"/>
</dbReference>
<dbReference type="InterPro" id="IPR050988">
    <property type="entry name" value="Mannitol_DH/Oxidoreductase"/>
</dbReference>
<comment type="caution">
    <text evidence="1">The sequence shown here is derived from an EMBL/GenBank/DDBJ whole genome shotgun (WGS) entry which is preliminary data.</text>
</comment>
<accession>A0A3R6WYN0</accession>
<dbReference type="SUPFAM" id="SSF51556">
    <property type="entry name" value="Metallo-dependent hydrolases"/>
    <property type="match status" value="1"/>
</dbReference>
<dbReference type="EMBL" id="QUTG01005024">
    <property type="protein sequence ID" value="RHY86536.1"/>
    <property type="molecule type" value="Genomic_DNA"/>
</dbReference>
<organism evidence="1 2">
    <name type="scientific">Aphanomyces astaci</name>
    <name type="common">Crayfish plague agent</name>
    <dbReference type="NCBI Taxonomy" id="112090"/>
    <lineage>
        <taxon>Eukaryota</taxon>
        <taxon>Sar</taxon>
        <taxon>Stramenopiles</taxon>
        <taxon>Oomycota</taxon>
        <taxon>Saprolegniomycetes</taxon>
        <taxon>Saprolegniales</taxon>
        <taxon>Verrucalvaceae</taxon>
        <taxon>Aphanomyces</taxon>
    </lineage>
</organism>
<dbReference type="PANTHER" id="PTHR43362">
    <property type="entry name" value="MANNITOL DEHYDROGENASE DSF1-RELATED"/>
    <property type="match status" value="1"/>
</dbReference>
<dbReference type="Proteomes" id="UP000285712">
    <property type="component" value="Unassembled WGS sequence"/>
</dbReference>
<dbReference type="Gene3D" id="1.10.2020.10">
    <property type="entry name" value="uronate isomerase, domain 2, chain A"/>
    <property type="match status" value="1"/>
</dbReference>
<gene>
    <name evidence="1" type="ORF">DYB35_010234</name>
</gene>
<dbReference type="GO" id="GO:0016616">
    <property type="term" value="F:oxidoreductase activity, acting on the CH-OH group of donors, NAD or NADP as acceptor"/>
    <property type="evidence" value="ECO:0007669"/>
    <property type="project" value="TreeGrafter"/>
</dbReference>
<proteinExistence type="predicted"/>
<sequence length="657" mass="72581">MAEGHAPQPTRTIRRRKLGKEELVRGSCKYSVKGPRGAPSYHGDPHGRAKTFVGLSKGSYIASDKETTERYVYLTFRQVFNRNCVMSMHADPWNMAVPSFTGTRGGRNLGRYRASRGAMERIVERSVPRTTPATPALSTPLSLSELLELAAPDMVQLWHYCGCHPTDYDNDDASGCRVLWLRSILGVYHRAVLVPVWRHVNLNVVVLQTRGDDFAKQCTLDNLQYEVDTVERDGSVSTQVVQLAGVASLGVSAQKAAFFGRIPELTHLRYVGVGVTEAGIHPSSQAMKDLAAFLVALVEYFPGRTILLVPPALQPLVASHVTFHNSMVDRITASRPSNSMVPYTEPLPPKALVIEDLTGQLPLAWGSIPGVQLRTQPTMVYALALSRLPTTAAAPPVVFTYLDSLVQKDMAPGLLAHGLSYGVIQEVYKDWIHRLKHKYFGMDTFFVAQNAWTKYTIRLLATIAPHVQIIYSHWITWSCNGQMDHVLRSGNGPTKWTYATGLSADVATGAYDFRDDEAGEVPSLLREASASGSVEDTTDMMRTLLRRWGGYDDADDRWRTFAANVAVMVPPTPVLDVLTELVAQSTEALKDELAIAAYVADSVASTWAIDVHTHLFPPSHDTLMLWGIDALLTYHYLVAEYLMTAPVAPEAFLVHLH</sequence>
<dbReference type="VEuPathDB" id="FungiDB:H257_04874"/>
<dbReference type="AlphaFoldDB" id="A0A3R6WYN0"/>
<reference evidence="1 2" key="1">
    <citation type="submission" date="2018-08" db="EMBL/GenBank/DDBJ databases">
        <title>Aphanomyces genome sequencing and annotation.</title>
        <authorList>
            <person name="Minardi D."/>
            <person name="Oidtmann B."/>
            <person name="Van Der Giezen M."/>
            <person name="Studholme D.J."/>
        </authorList>
    </citation>
    <scope>NUCLEOTIDE SEQUENCE [LARGE SCALE GENOMIC DNA]</scope>
    <source>
        <strain evidence="1 2">Sv</strain>
    </source>
</reference>
<dbReference type="SUPFAM" id="SSF51735">
    <property type="entry name" value="NAD(P)-binding Rossmann-fold domains"/>
    <property type="match status" value="1"/>
</dbReference>